<dbReference type="PROSITE" id="PS50197">
    <property type="entry name" value="BEACH"/>
    <property type="match status" value="1"/>
</dbReference>
<evidence type="ECO:0000313" key="8">
    <source>
        <dbReference type="EMBL" id="WFD44362.1"/>
    </source>
</evidence>
<comment type="function">
    <text evidence="3">May be involved in protein sorting and cell wall formation.</text>
</comment>
<feature type="domain" description="BEACH-type PH" evidence="7">
    <location>
        <begin position="1439"/>
        <end position="1569"/>
    </location>
</feature>
<proteinExistence type="predicted"/>
<keyword evidence="1 5" id="KW-0853">WD repeat</keyword>
<dbReference type="PROSITE" id="PS51783">
    <property type="entry name" value="PH_BEACH"/>
    <property type="match status" value="1"/>
</dbReference>
<dbReference type="InterPro" id="IPR051944">
    <property type="entry name" value="BEACH_domain_protein"/>
</dbReference>
<dbReference type="Pfam" id="PF02138">
    <property type="entry name" value="Beach"/>
    <property type="match status" value="1"/>
</dbReference>
<dbReference type="SMART" id="SM00320">
    <property type="entry name" value="WD40"/>
    <property type="match status" value="3"/>
</dbReference>
<dbReference type="InterPro" id="IPR036322">
    <property type="entry name" value="WD40_repeat_dom_sf"/>
</dbReference>
<evidence type="ECO:0000313" key="9">
    <source>
        <dbReference type="Proteomes" id="UP001214628"/>
    </source>
</evidence>
<protein>
    <recommendedName>
        <fullName evidence="4">Beige protein homolog 1</fullName>
    </recommendedName>
</protein>
<name>A0AAF0FGZ3_9BASI</name>
<dbReference type="SUPFAM" id="SSF81837">
    <property type="entry name" value="BEACH domain"/>
    <property type="match status" value="1"/>
</dbReference>
<reference evidence="8" key="1">
    <citation type="submission" date="2023-02" db="EMBL/GenBank/DDBJ databases">
        <title>Mating type loci evolution in Malassezia.</title>
        <authorList>
            <person name="Coelho M.A."/>
        </authorList>
    </citation>
    <scope>NUCLEOTIDE SEQUENCE</scope>
    <source>
        <strain evidence="8">CBS 14136</strain>
    </source>
</reference>
<dbReference type="Gene3D" id="1.10.1540.10">
    <property type="entry name" value="BEACH domain"/>
    <property type="match status" value="1"/>
</dbReference>
<dbReference type="PROSITE" id="PS50082">
    <property type="entry name" value="WD_REPEATS_2"/>
    <property type="match status" value="1"/>
</dbReference>
<evidence type="ECO:0000259" key="7">
    <source>
        <dbReference type="PROSITE" id="PS51783"/>
    </source>
</evidence>
<feature type="domain" description="BEACH" evidence="6">
    <location>
        <begin position="1601"/>
        <end position="1892"/>
    </location>
</feature>
<dbReference type="CDD" id="cd06071">
    <property type="entry name" value="Beach"/>
    <property type="match status" value="1"/>
</dbReference>
<dbReference type="Gene3D" id="2.130.10.10">
    <property type="entry name" value="YVTN repeat-like/Quinoprotein amine dehydrogenase"/>
    <property type="match status" value="1"/>
</dbReference>
<dbReference type="Pfam" id="PF13385">
    <property type="entry name" value="Laminin_G_3"/>
    <property type="match status" value="1"/>
</dbReference>
<dbReference type="Pfam" id="PF23295">
    <property type="entry name" value="Arm_4"/>
    <property type="match status" value="1"/>
</dbReference>
<dbReference type="InterPro" id="IPR056252">
    <property type="entry name" value="Alfy-like_Arm-like"/>
</dbReference>
<dbReference type="InterPro" id="IPR011993">
    <property type="entry name" value="PH-like_dom_sf"/>
</dbReference>
<dbReference type="InterPro" id="IPR015943">
    <property type="entry name" value="WD40/YVTN_repeat-like_dom_sf"/>
</dbReference>
<dbReference type="SUPFAM" id="SSF49899">
    <property type="entry name" value="Concanavalin A-like lectins/glucanases"/>
    <property type="match status" value="1"/>
</dbReference>
<dbReference type="InterPro" id="IPR001680">
    <property type="entry name" value="WD40_rpt"/>
</dbReference>
<dbReference type="SMART" id="SM01026">
    <property type="entry name" value="Beach"/>
    <property type="match status" value="1"/>
</dbReference>
<dbReference type="PROSITE" id="PS00678">
    <property type="entry name" value="WD_REPEATS_1"/>
    <property type="match status" value="1"/>
</dbReference>
<dbReference type="PANTHER" id="PTHR46108">
    <property type="entry name" value="BLUE CHEESE"/>
    <property type="match status" value="1"/>
</dbReference>
<dbReference type="Gene3D" id="2.60.120.200">
    <property type="match status" value="1"/>
</dbReference>
<evidence type="ECO:0000256" key="2">
    <source>
        <dbReference type="ARBA" id="ARBA00022737"/>
    </source>
</evidence>
<feature type="repeat" description="WD" evidence="5">
    <location>
        <begin position="2015"/>
        <end position="2056"/>
    </location>
</feature>
<keyword evidence="9" id="KW-1185">Reference proteome</keyword>
<evidence type="ECO:0000256" key="4">
    <source>
        <dbReference type="ARBA" id="ARBA00073334"/>
    </source>
</evidence>
<dbReference type="InterPro" id="IPR019775">
    <property type="entry name" value="WD40_repeat_CS"/>
</dbReference>
<dbReference type="Gene3D" id="2.30.29.30">
    <property type="entry name" value="Pleckstrin-homology domain (PH domain)/Phosphotyrosine-binding domain (PTB)"/>
    <property type="match status" value="1"/>
</dbReference>
<dbReference type="PANTHER" id="PTHR46108:SF4">
    <property type="entry name" value="BLUE CHEESE"/>
    <property type="match status" value="1"/>
</dbReference>
<dbReference type="Proteomes" id="UP001214628">
    <property type="component" value="Chromosome 4"/>
</dbReference>
<dbReference type="InterPro" id="IPR023362">
    <property type="entry name" value="PH-BEACH_dom"/>
</dbReference>
<evidence type="ECO:0000259" key="6">
    <source>
        <dbReference type="PROSITE" id="PS50197"/>
    </source>
</evidence>
<evidence type="ECO:0000256" key="3">
    <source>
        <dbReference type="ARBA" id="ARBA00054699"/>
    </source>
</evidence>
<keyword evidence="2" id="KW-0677">Repeat</keyword>
<sequence>MPLFDQFGSNGGFLVIMQLLSALQASGQEDSRIIRSQLLLLAITMLSDAITYSRANLEIFKQMPGWDKFLDALRSAAEASARHGVVCRTTALLFGLAMGDVAGGVQHFGNVHQQIQTLQNLDQGVDAVRKQLTPLKQHTVLHPRAIDGALNIAASDEGTILTCYAVLHDLLDEPRNIAILSRSSTVSRMLQTWIEEESCSSSDRKLISSWREDLLRILLRDGIRSSDDLKSIFHQLQTHPIDHQLRLLNLMRRIAHEAYRPSAFTFSPTCSPGGGGALIASLNRAFPEVADSSDGFTMQLVIRINRVQGNGTLNFVTLGNNLKLGMDLKSCQLMYHTDTTVSIPRTTLALKKWHHIVMTHARSKTQSPTVVHVYINGQRLTSFPAAYPASMDQAPVLLGSAPKQPGIIGAASASASWSLSSFFLLDGVLPSSIPSLLTVLPPQYKGNFQGRLSDFLTPQGRTRMQLRLDQLAAATANHNGKQARPIESRALYALRKALFDSGSEILPMNRFYAHLQAAQTLRTSSGVFLLNKTMPSMHTAAQPSLYHARLLGVPTILVPRDVGDGIWTIGGVSCLLQIIERASSSAALEASTCFFLELVRRTWRLADDAERIDAYSILSLMLREKTGMLTETILAALLDACDVGNALCNRPLYRAVLLDACLWAQAPVNVQIAYLAHFPKLFGGQFASYNASQLVRVHVLQTLLYFARLASSHSHCWEPQMANAVQAVLQACGTAKTIQALLLFLITFLPPWSPPQFLCGTTTTDLDSDSQVECARALVPPAKAGSDPNLTSLAHVLMARFTDVTIENSGRIERLAQCTSTRWILLLLRPGIAPEIVSQALVLTEKLLDHQRFMDQWSAHHGFRVLERTLPLMWDDPEVFPSLWRMLLGPRQRKASLYATFAPQSTSTSLRCIPALRIILLCIAEAIANLPSHSHQRRASFSDLSQIPTQSMNLVLLQESVQLLVEYASHPEVSRILLLAPTLLCIFQSVMPLWTSEKYDHGEVQDSVQRRLCNQLLQMLAGQISHSILASGTLSLLTTAHKAMPTSDPYYQSQLCAQIYTEVLRCLLPLRSNELKTLAMLASLLKLASNESIANEQLQTEIFCAAAHLLDLATLQGNGVLPQRIAASLSIALRRNVLHSLYSTPIDAPSSPAFMFCATYWSSLETDEAFAQCIANRSIARISAIWDSDVATVLLLLSETNPDLIVQGNLGELIQAIGDDRSVSLPSIPFADAWQFAVQDQDHFQRSLRVDRIRQLKTSLCRPSPRAQSLLATHSRMTQWHATITEADRIRFNRYAQDLWDDTLLARQHWDELRTTLQLQQGRPHDWALDSVEGPRRMRMKLLPIASDDTVPTNSAVDTTILSGLSTIAQEEVGSVSDATMLDDVQVAAKLQASDTPTKGDTLQSYDADLRETSKEELQPVDFVEDIGDTYRSVLRSLHPSDTIQGTINASRAHGVQARSCLLVGGTHYLYLFDDYFQRPNGDIVPMKNAPLSERDKLVTAAFASASLPASSYGSNAILSWKWSAMTLCLRRAWLHRNTALELFFADGQSCLLLLADSTDFDRALNLLRSKARHALIQAEAIADQLRELPIGPPATQRITGALRRTNSIGATMRAWQLGHISNAAYLMALNTSAGRTLNDLTQYPVFPWVLADYTSAQLDLNTESSFRDMSRPMGAQTVARRKESIERYQQLLEVHMDPFHYGTHYSTAASVCGFLVRLRPFAEWFMELQGGTFDLADRMFASVHRAWDSASQRARGDVRELIPEFFYLPEMFMNSNQFALGRTQAGVCVDDVELPPWAHDDPWLFVQRNREALESPLISAHLPLWIDLVFGYKAQGQAAVDALNVFHPLSYANTVDIDKITSPMEREATAQVIHNFGQTPRNLFRHPHPARQITQEADLVKTPHLLISSRAPLAQYRAAIHSLVGTLPSIRGGLATQVVLPSALLDYALPDGSIQITTESNNCKPFIVEQLVSSRITTITAVASTHIAVGADDGTVQLYALQSNPYRLDLLANWPGHKQSVLCATSSAAWKLVVTGGRDHSAMVWDVTRRRHLRTLRGHAQAVHHVAIDDERGWIATAAGDEICVWSMNGHLLLRQSTRSATRQALTSLAFCARDFHSGCLAVLITGHVGQVLIWRVVSNHEATAKHVPRWRLELQVSLPARTEAAITAIKVCQQDKLCTANEDGDVLSQRGFEI</sequence>
<accession>A0AAF0FGZ3</accession>
<dbReference type="InterPro" id="IPR013320">
    <property type="entry name" value="ConA-like_dom_sf"/>
</dbReference>
<dbReference type="SUPFAM" id="SSF50978">
    <property type="entry name" value="WD40 repeat-like"/>
    <property type="match status" value="1"/>
</dbReference>
<organism evidence="8 9">
    <name type="scientific">Malassezia psittaci</name>
    <dbReference type="NCBI Taxonomy" id="1821823"/>
    <lineage>
        <taxon>Eukaryota</taxon>
        <taxon>Fungi</taxon>
        <taxon>Dikarya</taxon>
        <taxon>Basidiomycota</taxon>
        <taxon>Ustilaginomycotina</taxon>
        <taxon>Malasseziomycetes</taxon>
        <taxon>Malasseziales</taxon>
        <taxon>Malasseziaceae</taxon>
        <taxon>Malassezia</taxon>
    </lineage>
</organism>
<dbReference type="SUPFAM" id="SSF50729">
    <property type="entry name" value="PH domain-like"/>
    <property type="match status" value="1"/>
</dbReference>
<dbReference type="InterPro" id="IPR036372">
    <property type="entry name" value="BEACH_dom_sf"/>
</dbReference>
<dbReference type="EMBL" id="CP118378">
    <property type="protein sequence ID" value="WFD44362.1"/>
    <property type="molecule type" value="Genomic_DNA"/>
</dbReference>
<dbReference type="Pfam" id="PF00400">
    <property type="entry name" value="WD40"/>
    <property type="match status" value="2"/>
</dbReference>
<evidence type="ECO:0000256" key="1">
    <source>
        <dbReference type="ARBA" id="ARBA00022574"/>
    </source>
</evidence>
<dbReference type="FunFam" id="1.10.1540.10:FF:000001">
    <property type="entry name" value="neurobeachin isoform X1"/>
    <property type="match status" value="1"/>
</dbReference>
<gene>
    <name evidence="8" type="primary">BPH1</name>
    <name evidence="8" type="ORF">MPSI1_003030</name>
</gene>
<dbReference type="InterPro" id="IPR000409">
    <property type="entry name" value="BEACH_dom"/>
</dbReference>
<evidence type="ECO:0000256" key="5">
    <source>
        <dbReference type="PROSITE-ProRule" id="PRU00221"/>
    </source>
</evidence>